<dbReference type="EMBL" id="QGDI01000014">
    <property type="protein sequence ID" value="PWJ10436.1"/>
    <property type="molecule type" value="Genomic_DNA"/>
</dbReference>
<sequence>MAQLDINNINKIEKQRNSVHEKVYTTYTSFEMYGEKYIQIDTYGRSDRENPGKISQSLQLDKETAKYLIDLIRRELDL</sequence>
<dbReference type="Proteomes" id="UP000245720">
    <property type="component" value="Unassembled WGS sequence"/>
</dbReference>
<proteinExistence type="predicted"/>
<organism evidence="1 2">
    <name type="scientific">Ruminococcus flavefaciens</name>
    <dbReference type="NCBI Taxonomy" id="1265"/>
    <lineage>
        <taxon>Bacteria</taxon>
        <taxon>Bacillati</taxon>
        <taxon>Bacillota</taxon>
        <taxon>Clostridia</taxon>
        <taxon>Eubacteriales</taxon>
        <taxon>Oscillospiraceae</taxon>
        <taxon>Ruminococcus</taxon>
    </lineage>
</organism>
<name>A0A315XU35_RUMFL</name>
<evidence type="ECO:0000313" key="1">
    <source>
        <dbReference type="EMBL" id="PWJ10436.1"/>
    </source>
</evidence>
<evidence type="ECO:0000313" key="2">
    <source>
        <dbReference type="Proteomes" id="UP000245720"/>
    </source>
</evidence>
<protein>
    <recommendedName>
        <fullName evidence="3">Methionyl-tRNA formyltransferase</fullName>
    </recommendedName>
</protein>
<dbReference type="AlphaFoldDB" id="A0A315XU35"/>
<comment type="caution">
    <text evidence="1">The sequence shown here is derived from an EMBL/GenBank/DDBJ whole genome shotgun (WGS) entry which is preliminary data.</text>
</comment>
<reference evidence="1 2" key="1">
    <citation type="submission" date="2018-05" db="EMBL/GenBank/DDBJ databases">
        <title>The Hungate 1000. A catalogue of reference genomes from the rumen microbiome.</title>
        <authorList>
            <person name="Kelly W."/>
        </authorList>
    </citation>
    <scope>NUCLEOTIDE SEQUENCE [LARGE SCALE GENOMIC DNA]</scope>
    <source>
        <strain evidence="1 2">SAb67</strain>
    </source>
</reference>
<dbReference type="RefSeq" id="WP_109727755.1">
    <property type="nucleotide sequence ID" value="NZ_CAMOTJ010000063.1"/>
</dbReference>
<accession>A0A315XU35</accession>
<gene>
    <name evidence="1" type="ORF">IE37_03083</name>
</gene>
<evidence type="ECO:0008006" key="3">
    <source>
        <dbReference type="Google" id="ProtNLM"/>
    </source>
</evidence>
<dbReference type="OrthoDB" id="1825511at2"/>